<accession>A0AAP3UXU1</accession>
<proteinExistence type="predicted"/>
<keyword evidence="1" id="KW-0732">Signal</keyword>
<dbReference type="RefSeq" id="WP_327787339.1">
    <property type="nucleotide sequence ID" value="NZ_JARGEQ010000006.1"/>
</dbReference>
<dbReference type="AlphaFoldDB" id="A0AAP3UXU1"/>
<reference evidence="2 3" key="1">
    <citation type="submission" date="2023-03" db="EMBL/GenBank/DDBJ databases">
        <title>YIM 152171 draft genome.</title>
        <authorList>
            <person name="Yang Z."/>
        </authorList>
    </citation>
    <scope>NUCLEOTIDE SEQUENCE [LARGE SCALE GENOMIC DNA]</scope>
    <source>
        <strain evidence="2 3">YIM 152171</strain>
    </source>
</reference>
<comment type="caution">
    <text evidence="2">The sequence shown here is derived from an EMBL/GenBank/DDBJ whole genome shotgun (WGS) entry which is preliminary data.</text>
</comment>
<feature type="chain" id="PRO_5042908359" evidence="1">
    <location>
        <begin position="22"/>
        <end position="159"/>
    </location>
</feature>
<feature type="signal peptide" evidence="1">
    <location>
        <begin position="1"/>
        <end position="21"/>
    </location>
</feature>
<dbReference type="PANTHER" id="PTHR36302">
    <property type="entry name" value="BLR7088 PROTEIN"/>
    <property type="match status" value="1"/>
</dbReference>
<keyword evidence="3" id="KW-1185">Reference proteome</keyword>
<organism evidence="2 3">
    <name type="scientific">Marinimicrococcus flavescens</name>
    <dbReference type="NCBI Taxonomy" id="3031815"/>
    <lineage>
        <taxon>Bacteria</taxon>
        <taxon>Pseudomonadati</taxon>
        <taxon>Pseudomonadota</taxon>
        <taxon>Alphaproteobacteria</taxon>
        <taxon>Geminicoccales</taxon>
        <taxon>Geminicoccaceae</taxon>
        <taxon>Marinimicrococcus</taxon>
    </lineage>
</organism>
<name>A0AAP3UXU1_9PROT</name>
<dbReference type="SUPFAM" id="SSF110087">
    <property type="entry name" value="DR1885-like metal-binding protein"/>
    <property type="match status" value="1"/>
</dbReference>
<evidence type="ECO:0000313" key="3">
    <source>
        <dbReference type="Proteomes" id="UP001301140"/>
    </source>
</evidence>
<dbReference type="PANTHER" id="PTHR36302:SF1">
    <property type="entry name" value="COPPER CHAPERONE PCU(A)C"/>
    <property type="match status" value="1"/>
</dbReference>
<dbReference type="Gene3D" id="2.60.40.1890">
    <property type="entry name" value="PCu(A)C copper chaperone"/>
    <property type="match status" value="1"/>
</dbReference>
<evidence type="ECO:0000313" key="2">
    <source>
        <dbReference type="EMBL" id="MDF1584931.1"/>
    </source>
</evidence>
<evidence type="ECO:0000256" key="1">
    <source>
        <dbReference type="SAM" id="SignalP"/>
    </source>
</evidence>
<protein>
    <submittedName>
        <fullName evidence="2">Copper chaperone PCu(A)C</fullName>
    </submittedName>
</protein>
<dbReference type="InterPro" id="IPR007410">
    <property type="entry name" value="LpqE-like"/>
</dbReference>
<gene>
    <name evidence="2" type="ORF">PZ740_00865</name>
</gene>
<sequence length="159" mass="16677">MRHLKLAALAAALLGSTAAFAHDFTVGDLRIDHPWSRATSASQANGVAYAVIENRGEAADRLVSASAEVASKVEIHNNILDDKGVVRMRQVEGGIEIPAGGKLELKPASYHIMMMGLQAPLAEGQRFPLVLTFEKAGETTVEVQVDAAVKGAAGGHGSH</sequence>
<dbReference type="EMBL" id="JARGEQ010000006">
    <property type="protein sequence ID" value="MDF1584931.1"/>
    <property type="molecule type" value="Genomic_DNA"/>
</dbReference>
<dbReference type="InterPro" id="IPR036182">
    <property type="entry name" value="PCuAC_sf"/>
</dbReference>
<dbReference type="InterPro" id="IPR058248">
    <property type="entry name" value="Lxx211020-like"/>
</dbReference>
<dbReference type="Proteomes" id="UP001301140">
    <property type="component" value="Unassembled WGS sequence"/>
</dbReference>
<dbReference type="Pfam" id="PF04314">
    <property type="entry name" value="PCuAC"/>
    <property type="match status" value="1"/>
</dbReference>